<dbReference type="EMBL" id="QYUO01000001">
    <property type="protein sequence ID" value="RJF98413.1"/>
    <property type="molecule type" value="Genomic_DNA"/>
</dbReference>
<protein>
    <submittedName>
        <fullName evidence="1">Uncharacterized protein</fullName>
    </submittedName>
</protein>
<dbReference type="Proteomes" id="UP000265955">
    <property type="component" value="Unassembled WGS sequence"/>
</dbReference>
<gene>
    <name evidence="1" type="ORF">D3871_07760</name>
</gene>
<sequence length="94" mass="10749">MKKKLDSDDVIEHLIAATLGEHASARERYLYRESLRSLVRMAKAEQVVDIKASVKRLTGNLEMQNARRRAKAILLAQQLPGILESAQQQFEFKQ</sequence>
<keyword evidence="2" id="KW-1185">Reference proteome</keyword>
<evidence type="ECO:0000313" key="1">
    <source>
        <dbReference type="EMBL" id="RJF98413.1"/>
    </source>
</evidence>
<dbReference type="AlphaFoldDB" id="A0A3A3FRE8"/>
<proteinExistence type="predicted"/>
<evidence type="ECO:0000313" key="2">
    <source>
        <dbReference type="Proteomes" id="UP000265955"/>
    </source>
</evidence>
<accession>A0A3A3FRE8</accession>
<organism evidence="1 2">
    <name type="scientific">Noviherbaspirillum saxi</name>
    <dbReference type="NCBI Taxonomy" id="2320863"/>
    <lineage>
        <taxon>Bacteria</taxon>
        <taxon>Pseudomonadati</taxon>
        <taxon>Pseudomonadota</taxon>
        <taxon>Betaproteobacteria</taxon>
        <taxon>Burkholderiales</taxon>
        <taxon>Oxalobacteraceae</taxon>
        <taxon>Noviherbaspirillum</taxon>
    </lineage>
</organism>
<reference evidence="2" key="1">
    <citation type="submission" date="2018-09" db="EMBL/GenBank/DDBJ databases">
        <authorList>
            <person name="Zhu H."/>
        </authorList>
    </citation>
    <scope>NUCLEOTIDE SEQUENCE [LARGE SCALE GENOMIC DNA]</scope>
    <source>
        <strain evidence="2">K1R23-30</strain>
    </source>
</reference>
<dbReference type="RefSeq" id="WP_119768365.1">
    <property type="nucleotide sequence ID" value="NZ_QYUO01000001.1"/>
</dbReference>
<comment type="caution">
    <text evidence="1">The sequence shown here is derived from an EMBL/GenBank/DDBJ whole genome shotgun (WGS) entry which is preliminary data.</text>
</comment>
<name>A0A3A3FRE8_9BURK</name>
<dbReference type="OrthoDB" id="8778906at2"/>